<protein>
    <submittedName>
        <fullName evidence="1">Uncharacterized protein</fullName>
    </submittedName>
</protein>
<gene>
    <name evidence="1" type="ORF">U9M48_004020</name>
</gene>
<dbReference type="Proteomes" id="UP001341281">
    <property type="component" value="Chromosome 01"/>
</dbReference>
<feature type="non-terminal residue" evidence="1">
    <location>
        <position position="337"/>
    </location>
</feature>
<sequence>MWDSMIEKVKKEIYLWKGKELNEDSTLYSVIYDILIARWTKGNNPLHCMAHSLNPRLYNIQYSLIHKHDEGVGCVPPHKDKEVSQIRMQCFKKFFRNPEKLAQVKEEYSRFSSCSEEFNDPDSIHDRFSVSPMTANRHHPLAANETGVLTALSIMSKKNALTVERAEDLVFVRSNLRHLSRKTDAYKKGETRLCDISGDAWDSMGGVDLLEVADLSLDKSELQGISFGVGALSIGETSLDFHSARVLNIGDPSLQKRVLDADACSRVTIHEYETDDSFAEDIRIGYDRSPRQTTQQSLIPMSCQGRWNSAICTYYDIGRSVKMAMRPRFNNTGNKHG</sequence>
<accession>A0AAQ3SL29</accession>
<organism evidence="1 2">
    <name type="scientific">Paspalum notatum var. saurae</name>
    <dbReference type="NCBI Taxonomy" id="547442"/>
    <lineage>
        <taxon>Eukaryota</taxon>
        <taxon>Viridiplantae</taxon>
        <taxon>Streptophyta</taxon>
        <taxon>Embryophyta</taxon>
        <taxon>Tracheophyta</taxon>
        <taxon>Spermatophyta</taxon>
        <taxon>Magnoliopsida</taxon>
        <taxon>Liliopsida</taxon>
        <taxon>Poales</taxon>
        <taxon>Poaceae</taxon>
        <taxon>PACMAD clade</taxon>
        <taxon>Panicoideae</taxon>
        <taxon>Andropogonodae</taxon>
        <taxon>Paspaleae</taxon>
        <taxon>Paspalinae</taxon>
        <taxon>Paspalum</taxon>
    </lineage>
</organism>
<dbReference type="EMBL" id="CP144745">
    <property type="protein sequence ID" value="WVZ53028.1"/>
    <property type="molecule type" value="Genomic_DNA"/>
</dbReference>
<proteinExistence type="predicted"/>
<keyword evidence="2" id="KW-1185">Reference proteome</keyword>
<reference evidence="1 2" key="1">
    <citation type="submission" date="2024-02" db="EMBL/GenBank/DDBJ databases">
        <title>High-quality chromosome-scale genome assembly of Pensacola bahiagrass (Paspalum notatum Flugge var. saurae).</title>
        <authorList>
            <person name="Vega J.M."/>
            <person name="Podio M."/>
            <person name="Orjuela J."/>
            <person name="Siena L.A."/>
            <person name="Pessino S.C."/>
            <person name="Combes M.C."/>
            <person name="Mariac C."/>
            <person name="Albertini E."/>
            <person name="Pupilli F."/>
            <person name="Ortiz J.P.A."/>
            <person name="Leblanc O."/>
        </authorList>
    </citation>
    <scope>NUCLEOTIDE SEQUENCE [LARGE SCALE GENOMIC DNA]</scope>
    <source>
        <strain evidence="1">R1</strain>
        <tissue evidence="1">Leaf</tissue>
    </source>
</reference>
<dbReference type="AlphaFoldDB" id="A0AAQ3SL29"/>
<evidence type="ECO:0000313" key="1">
    <source>
        <dbReference type="EMBL" id="WVZ53028.1"/>
    </source>
</evidence>
<evidence type="ECO:0000313" key="2">
    <source>
        <dbReference type="Proteomes" id="UP001341281"/>
    </source>
</evidence>
<name>A0AAQ3SL29_PASNO</name>